<sequence>MTAQLLHAPEQATTTPGTRRGRRISRRSLLVAAGVVLVLVVVCLLWQLAYDQEWVNPLFLSNPVAVATALWNGVVHGELLGALGITLYETIVGFLLALVSGMVVGTLLHQLPLVNRIVRPYLTLLNNLPRLALAPIFVLWFGVGREARIALVLSFVFFVIALNTQAGLLNTDRDRLVLAKALGAGRFETFWKFQVPEAIPTWFAGFQLGLTYSFLGAIVGEMLTGGDGIGAEVSIGLAVYRTDQVYAEIIIMAVVATLLSGAIRVAEERLLRWRRYELRGLAKR</sequence>
<evidence type="ECO:0000256" key="3">
    <source>
        <dbReference type="ARBA" id="ARBA00022475"/>
    </source>
</evidence>
<evidence type="ECO:0000259" key="8">
    <source>
        <dbReference type="PROSITE" id="PS50928"/>
    </source>
</evidence>
<dbReference type="SUPFAM" id="SSF161098">
    <property type="entry name" value="MetI-like"/>
    <property type="match status" value="1"/>
</dbReference>
<keyword evidence="10" id="KW-1185">Reference proteome</keyword>
<dbReference type="CDD" id="cd06261">
    <property type="entry name" value="TM_PBP2"/>
    <property type="match status" value="1"/>
</dbReference>
<keyword evidence="3" id="KW-1003">Cell membrane</keyword>
<dbReference type="Gene3D" id="1.10.3720.10">
    <property type="entry name" value="MetI-like"/>
    <property type="match status" value="1"/>
</dbReference>
<feature type="transmembrane region" description="Helical" evidence="7">
    <location>
        <begin position="245"/>
        <end position="266"/>
    </location>
</feature>
<dbReference type="Proteomes" id="UP001330812">
    <property type="component" value="Chromosome"/>
</dbReference>
<dbReference type="PROSITE" id="PS50928">
    <property type="entry name" value="ABC_TM1"/>
    <property type="match status" value="1"/>
</dbReference>
<keyword evidence="6 7" id="KW-0472">Membrane</keyword>
<feature type="transmembrane region" description="Helical" evidence="7">
    <location>
        <begin position="121"/>
        <end position="142"/>
    </location>
</feature>
<dbReference type="Pfam" id="PF00528">
    <property type="entry name" value="BPD_transp_1"/>
    <property type="match status" value="1"/>
</dbReference>
<dbReference type="RefSeq" id="WP_326834712.1">
    <property type="nucleotide sequence ID" value="NZ_CP142149.1"/>
</dbReference>
<protein>
    <submittedName>
        <fullName evidence="9">ABC transporter permease</fullName>
    </submittedName>
</protein>
<keyword evidence="4 7" id="KW-0812">Transmembrane</keyword>
<keyword evidence="2 7" id="KW-0813">Transport</keyword>
<evidence type="ECO:0000256" key="6">
    <source>
        <dbReference type="ARBA" id="ARBA00023136"/>
    </source>
</evidence>
<evidence type="ECO:0000256" key="5">
    <source>
        <dbReference type="ARBA" id="ARBA00022989"/>
    </source>
</evidence>
<organism evidence="9 10">
    <name type="scientific">Amycolatopsis rhabdoformis</name>
    <dbReference type="NCBI Taxonomy" id="1448059"/>
    <lineage>
        <taxon>Bacteria</taxon>
        <taxon>Bacillati</taxon>
        <taxon>Actinomycetota</taxon>
        <taxon>Actinomycetes</taxon>
        <taxon>Pseudonocardiales</taxon>
        <taxon>Pseudonocardiaceae</taxon>
        <taxon>Amycolatopsis</taxon>
    </lineage>
</organism>
<comment type="similarity">
    <text evidence="7">Belongs to the binding-protein-dependent transport system permease family.</text>
</comment>
<dbReference type="EMBL" id="CP142149">
    <property type="protein sequence ID" value="WSE31904.1"/>
    <property type="molecule type" value="Genomic_DNA"/>
</dbReference>
<feature type="transmembrane region" description="Helical" evidence="7">
    <location>
        <begin position="29"/>
        <end position="48"/>
    </location>
</feature>
<reference evidence="9 10" key="1">
    <citation type="journal article" date="2015" name="Int. J. Syst. Evol. Microbiol.">
        <title>Amycolatopsis rhabdoformis sp. nov., an actinomycete isolated from a tropical forest soil.</title>
        <authorList>
            <person name="Souza W.R."/>
            <person name="Silva R.E."/>
            <person name="Goodfellow M."/>
            <person name="Busarakam K."/>
            <person name="Figueiro F.S."/>
            <person name="Ferreira D."/>
            <person name="Rodrigues-Filho E."/>
            <person name="Moraes L.A.B."/>
            <person name="Zucchi T.D."/>
        </authorList>
    </citation>
    <scope>NUCLEOTIDE SEQUENCE [LARGE SCALE GENOMIC DNA]</scope>
    <source>
        <strain evidence="9 10">NCIMB 14900</strain>
    </source>
</reference>
<keyword evidence="5 7" id="KW-1133">Transmembrane helix</keyword>
<feature type="transmembrane region" description="Helical" evidence="7">
    <location>
        <begin position="87"/>
        <end position="109"/>
    </location>
</feature>
<dbReference type="InterPro" id="IPR035906">
    <property type="entry name" value="MetI-like_sf"/>
</dbReference>
<evidence type="ECO:0000256" key="7">
    <source>
        <dbReference type="RuleBase" id="RU363032"/>
    </source>
</evidence>
<evidence type="ECO:0000313" key="10">
    <source>
        <dbReference type="Proteomes" id="UP001330812"/>
    </source>
</evidence>
<gene>
    <name evidence="9" type="ORF">VSH64_07250</name>
</gene>
<accession>A0ABZ1IBQ5</accession>
<dbReference type="PANTHER" id="PTHR30151:SF20">
    <property type="entry name" value="ABC TRANSPORTER PERMEASE PROTEIN HI_0355-RELATED"/>
    <property type="match status" value="1"/>
</dbReference>
<feature type="transmembrane region" description="Helical" evidence="7">
    <location>
        <begin position="149"/>
        <end position="168"/>
    </location>
</feature>
<feature type="domain" description="ABC transmembrane type-1" evidence="8">
    <location>
        <begin position="83"/>
        <end position="267"/>
    </location>
</feature>
<comment type="subcellular location">
    <subcellularLocation>
        <location evidence="1 7">Cell membrane</location>
        <topology evidence="1 7">Multi-pass membrane protein</topology>
    </subcellularLocation>
</comment>
<evidence type="ECO:0000256" key="4">
    <source>
        <dbReference type="ARBA" id="ARBA00022692"/>
    </source>
</evidence>
<dbReference type="InterPro" id="IPR000515">
    <property type="entry name" value="MetI-like"/>
</dbReference>
<proteinExistence type="inferred from homology"/>
<name>A0ABZ1IBQ5_9PSEU</name>
<evidence type="ECO:0000256" key="2">
    <source>
        <dbReference type="ARBA" id="ARBA00022448"/>
    </source>
</evidence>
<dbReference type="PANTHER" id="PTHR30151">
    <property type="entry name" value="ALKANE SULFONATE ABC TRANSPORTER-RELATED, MEMBRANE SUBUNIT"/>
    <property type="match status" value="1"/>
</dbReference>
<evidence type="ECO:0000256" key="1">
    <source>
        <dbReference type="ARBA" id="ARBA00004651"/>
    </source>
</evidence>
<evidence type="ECO:0000313" key="9">
    <source>
        <dbReference type="EMBL" id="WSE31904.1"/>
    </source>
</evidence>